<keyword evidence="6" id="KW-1185">Reference proteome</keyword>
<feature type="compositionally biased region" description="Low complexity" evidence="1">
    <location>
        <begin position="260"/>
        <end position="296"/>
    </location>
</feature>
<protein>
    <submittedName>
        <fullName evidence="4">Uncharacterized protein</fullName>
    </submittedName>
</protein>
<gene>
    <name evidence="3" type="ORF">GCM10017781_16660</name>
    <name evidence="4" type="ORF">HNQ07_001574</name>
</gene>
<reference evidence="6" key="2">
    <citation type="journal article" date="2019" name="Int. J. Syst. Evol. Microbiol.">
        <title>The Global Catalogue of Microorganisms (GCM) 10K type strain sequencing project: providing services to taxonomists for standard genome sequencing and annotation.</title>
        <authorList>
            <consortium name="The Broad Institute Genomics Platform"/>
            <consortium name="The Broad Institute Genome Sequencing Center for Infectious Disease"/>
            <person name="Wu L."/>
            <person name="Ma J."/>
        </authorList>
    </citation>
    <scope>NUCLEOTIDE SEQUENCE [LARGE SCALE GENOMIC DNA]</scope>
    <source>
        <strain evidence="6">CGMCC 1.18437</strain>
    </source>
</reference>
<evidence type="ECO:0000256" key="1">
    <source>
        <dbReference type="SAM" id="MobiDB-lite"/>
    </source>
</evidence>
<feature type="chain" id="PRO_5031473395" evidence="2">
    <location>
        <begin position="22"/>
        <end position="772"/>
    </location>
</feature>
<keyword evidence="2" id="KW-0732">Signal</keyword>
<reference evidence="3" key="4">
    <citation type="submission" date="2024-05" db="EMBL/GenBank/DDBJ databases">
        <authorList>
            <person name="Sun Q."/>
            <person name="Zhou Y."/>
        </authorList>
    </citation>
    <scope>NUCLEOTIDE SEQUENCE</scope>
    <source>
        <strain evidence="3">CGMCC 1.18437</strain>
    </source>
</reference>
<accession>A0A7W8NRG4</accession>
<sequence>MKATPTLLAVMSALAVGSAGAATTNTTAGQIITNQATATFTDPTSTTGAAATPITSNKVETVVLPKPGFDIQYADGSADDTTATAPAATYDKTGVLPGATVTTAYVVVNTGNVNGYVVNVAPDSTGGVAPQAVAYYLDADNDGTPDSSTPITSVTLSADNPNTPADEGVVRILQVITVSSSAPTGAQYSASPAGSAPAGTVSVTDGTGATTSYPYGSLTEAQANAGSVNGDLQYTRVKVFTPTVSAGPYDADPATPGQQAPTSTVVVPPSATTTIDPNNPTSAPGTPSSPSDPTQPGYTDPAVASSTGSTAITVSGNVQVAYPPADTDTLADSVKFRNSVTTPSGSPADTVNVFPLDPSKNVGDVGYGLPYGTNNGDGSFTLPDGTTVKFLNADGSAATLVTSPVDGKKYPVVSVPAGGGTTGYITQVTYPDSNSLSDPTPITVVVGTDSGNDYNLVADGSTTDRILPPALQFGDSNGTQTPPTANAASAPTETVTPGAAVSSGAPSAGTTTDSSAVFPMDIANPGEYADTYTLSGSVSVPLSSGTTQTVSVKYVTATGAELAKNSAGGYVTPVVDPNTEYKVYAVVDIPAGAKLTLPGSPLLVSQTATGNYSTITLSDTNDKILVGVIGGITVNKYQAVGAAPSLNAAAQATKSALPGATIYYAIVASNSYNDSVKNFVLSDAAGSGTNVYSFTTFKAASVSVTGFPAGAKVMYRVNGAGSFSTSAPAAGSVTSGVEVAIDTDGDGVLEPTTDDVFPSGASITLNIQATVK</sequence>
<evidence type="ECO:0000256" key="2">
    <source>
        <dbReference type="SAM" id="SignalP"/>
    </source>
</evidence>
<reference evidence="4 5" key="3">
    <citation type="submission" date="2020-08" db="EMBL/GenBank/DDBJ databases">
        <title>Genomic Encyclopedia of Type Strains, Phase IV (KMG-IV): sequencing the most valuable type-strain genomes for metagenomic binning, comparative biology and taxonomic classification.</title>
        <authorList>
            <person name="Goeker M."/>
        </authorList>
    </citation>
    <scope>NUCLEOTIDE SEQUENCE [LARGE SCALE GENOMIC DNA]</scope>
    <source>
        <strain evidence="4 5">DSM 27521</strain>
    </source>
</reference>
<dbReference type="AlphaFoldDB" id="A0A7W8NRG4"/>
<feature type="region of interest" description="Disordered" evidence="1">
    <location>
        <begin position="471"/>
        <end position="512"/>
    </location>
</feature>
<dbReference type="Proteomes" id="UP000619376">
    <property type="component" value="Unassembled WGS sequence"/>
</dbReference>
<organism evidence="4 5">
    <name type="scientific">Deinococcus metalli</name>
    <dbReference type="NCBI Taxonomy" id="1141878"/>
    <lineage>
        <taxon>Bacteria</taxon>
        <taxon>Thermotogati</taxon>
        <taxon>Deinococcota</taxon>
        <taxon>Deinococci</taxon>
        <taxon>Deinococcales</taxon>
        <taxon>Deinococcaceae</taxon>
        <taxon>Deinococcus</taxon>
    </lineage>
</organism>
<feature type="signal peptide" evidence="2">
    <location>
        <begin position="1"/>
        <end position="21"/>
    </location>
</feature>
<feature type="region of interest" description="Disordered" evidence="1">
    <location>
        <begin position="248"/>
        <end position="306"/>
    </location>
</feature>
<dbReference type="Proteomes" id="UP000539473">
    <property type="component" value="Unassembled WGS sequence"/>
</dbReference>
<reference evidence="3" key="1">
    <citation type="journal article" date="2014" name="Int. J. Syst. Evol. Microbiol.">
        <title>Complete genome of a new Firmicutes species belonging to the dominant human colonic microbiota ('Ruminococcus bicirculans') reveals two chromosomes and a selective capacity to utilize plant glucans.</title>
        <authorList>
            <consortium name="NISC Comparative Sequencing Program"/>
            <person name="Wegmann U."/>
            <person name="Louis P."/>
            <person name="Goesmann A."/>
            <person name="Henrissat B."/>
            <person name="Duncan S.H."/>
            <person name="Flint H.J."/>
        </authorList>
    </citation>
    <scope>NUCLEOTIDE SEQUENCE</scope>
    <source>
        <strain evidence="3">CGMCC 1.18437</strain>
    </source>
</reference>
<evidence type="ECO:0000313" key="3">
    <source>
        <dbReference type="EMBL" id="GHF40673.1"/>
    </source>
</evidence>
<feature type="compositionally biased region" description="Low complexity" evidence="1">
    <location>
        <begin position="479"/>
        <end position="512"/>
    </location>
</feature>
<name>A0A7W8NRG4_9DEIO</name>
<dbReference type="EMBL" id="BNAJ01000003">
    <property type="protein sequence ID" value="GHF40673.1"/>
    <property type="molecule type" value="Genomic_DNA"/>
</dbReference>
<evidence type="ECO:0000313" key="4">
    <source>
        <dbReference type="EMBL" id="MBB5376117.1"/>
    </source>
</evidence>
<evidence type="ECO:0000313" key="6">
    <source>
        <dbReference type="Proteomes" id="UP000619376"/>
    </source>
</evidence>
<evidence type="ECO:0000313" key="5">
    <source>
        <dbReference type="Proteomes" id="UP000539473"/>
    </source>
</evidence>
<comment type="caution">
    <text evidence="4">The sequence shown here is derived from an EMBL/GenBank/DDBJ whole genome shotgun (WGS) entry which is preliminary data.</text>
</comment>
<dbReference type="RefSeq" id="WP_184110389.1">
    <property type="nucleotide sequence ID" value="NZ_BNAJ01000003.1"/>
</dbReference>
<proteinExistence type="predicted"/>
<dbReference type="EMBL" id="JACHFK010000003">
    <property type="protein sequence ID" value="MBB5376117.1"/>
    <property type="molecule type" value="Genomic_DNA"/>
</dbReference>